<keyword evidence="2" id="KW-1185">Reference proteome</keyword>
<dbReference type="GeneID" id="32807569"/>
<evidence type="ECO:0000313" key="2">
    <source>
        <dbReference type="Proteomes" id="UP001183127"/>
    </source>
</evidence>
<evidence type="ECO:0000313" key="1">
    <source>
        <dbReference type="EMBL" id="WMW07026.1"/>
    </source>
</evidence>
<gene>
    <name evidence="1" type="ORF">RAH46_06730</name>
</gene>
<proteinExistence type="predicted"/>
<protein>
    <recommendedName>
        <fullName evidence="3">DUF1963 domain-containing protein</fullName>
    </recommendedName>
</protein>
<organism evidence="1 2">
    <name type="scientific">Pseudomonas entomophila</name>
    <dbReference type="NCBI Taxonomy" id="312306"/>
    <lineage>
        <taxon>Bacteria</taxon>
        <taxon>Pseudomonadati</taxon>
        <taxon>Pseudomonadota</taxon>
        <taxon>Gammaproteobacteria</taxon>
        <taxon>Pseudomonadales</taxon>
        <taxon>Pseudomonadaceae</taxon>
        <taxon>Pseudomonas</taxon>
    </lineage>
</organism>
<sequence length="196" mass="21002">MFKELVFTQEAPTENDAYAGGGAYLPATLGWPTSSDGEPLMHLLALPSHWLGDADASCWISIFIPVQPEGVPNYRALRYRDGRSQAVVLRYARHVELRHGANAGIGPPGKVVLVQVDECDDDENLASKVDGVDAWLQAPLELPGAHRRLSLYGGDLDMSLPGHKGLLSDGMGYLLLSDAFVAGGTDGVNGFFLQLG</sequence>
<dbReference type="EMBL" id="CP132921">
    <property type="protein sequence ID" value="WMW07026.1"/>
    <property type="molecule type" value="Genomic_DNA"/>
</dbReference>
<name>A0ABY9QTN7_9PSED</name>
<dbReference type="RefSeq" id="WP_011535623.1">
    <property type="nucleotide sequence ID" value="NZ_CP132921.1"/>
</dbReference>
<dbReference type="Proteomes" id="UP001183127">
    <property type="component" value="Chromosome"/>
</dbReference>
<evidence type="ECO:0008006" key="3">
    <source>
        <dbReference type="Google" id="ProtNLM"/>
    </source>
</evidence>
<reference evidence="1 2" key="1">
    <citation type="submission" date="2023-08" db="EMBL/GenBank/DDBJ databases">
        <title>Complete Genome Sequence of Pseudomonas entomophila TVIN A01.</title>
        <authorList>
            <person name="Shelke T."/>
            <person name="Mahar N.S."/>
            <person name="Gupta I."/>
            <person name="Gupta V."/>
        </authorList>
    </citation>
    <scope>NUCLEOTIDE SEQUENCE [LARGE SCALE GENOMIC DNA]</scope>
    <source>
        <strain evidence="1 2">TVIN-A01</strain>
    </source>
</reference>
<accession>A0ABY9QTN7</accession>